<dbReference type="Gene3D" id="3.40.50.2300">
    <property type="match status" value="2"/>
</dbReference>
<dbReference type="Proteomes" id="UP001501115">
    <property type="component" value="Unassembled WGS sequence"/>
</dbReference>
<feature type="transmembrane region" description="Helical" evidence="2">
    <location>
        <begin position="208"/>
        <end position="229"/>
    </location>
</feature>
<evidence type="ECO:0000256" key="2">
    <source>
        <dbReference type="SAM" id="Phobius"/>
    </source>
</evidence>
<evidence type="ECO:0000313" key="3">
    <source>
        <dbReference type="EMBL" id="GAA4323283.1"/>
    </source>
</evidence>
<evidence type="ECO:0008006" key="5">
    <source>
        <dbReference type="Google" id="ProtNLM"/>
    </source>
</evidence>
<accession>A0ABP8GFF5</accession>
<comment type="caution">
    <text evidence="3">The sequence shown here is derived from an EMBL/GenBank/DDBJ whole genome shotgun (WGS) entry which is preliminary data.</text>
</comment>
<dbReference type="InterPro" id="IPR028082">
    <property type="entry name" value="Peripla_BP_I"/>
</dbReference>
<protein>
    <recommendedName>
        <fullName evidence="5">ABC transporter substrate-binding protein</fullName>
    </recommendedName>
</protein>
<feature type="transmembrane region" description="Helical" evidence="2">
    <location>
        <begin position="448"/>
        <end position="472"/>
    </location>
</feature>
<sequence>MLMVNADRTPPDCPGGHDGRPESSAAAHLQDQLEILIQDFRTSAEPPMPVFVVHAQESADDDAVAGLVRQLHAGQEAHRTRCAVVQDAYEGPTEVRRAAAMVRALSDPKKWGGPRSVYRRYAFPRLRLVHAIDDAVAALGESWPAPAPGSPEAAQDPRQRLLNQLAQQRWRPKNTARWRSGLPLFDMAHILPASLVTVLAALLARSEWYVAVGAGLVFLFLLTVLNYALPGRAPIFLWLRRESRWFMTTTFLRAADQEEPTEVSLLRPVRSWKAIAARAYDVAEALEAGGDFHLQLCVLALREDLRDNHRRWSWDLRGFKRPRPPMLFLPHADGRNGGIELIRAVSDVRSRRSELDPLLVVAAVRSHDVPRLERSVVQTTPAPETAPPKFGDRLRTWYREWAHNLRAEQSPSRERSVLPWVMRVPLPHDQLVPIEEHRRHLRASARPTLARLVWALHTLVLVIALLAVGTVMRADALRDRYCSASVLTANRDSRRELTPDGGTECIGIATDDVRFADWLPVPEPGAEVRTLTADDEPPWTVDDLEERVARQNADVVAHHSGKYVTVVYAGPLSADPASGSSLVKGAEELAGVYLAQAVINENSSVKLRVLIANGGVDLGRQKVMAEQIAAYAAHDPTVVGVVGTGRDLKSSRATTRTLMEAGLPIVSGTNSATYLPREFANWFSLAATDEWQTRQLGLIAAQLRTPGRRQYALVLARDTAKTDDLYTDEQARYGQRMLRRHGFTLLDQRRYTLSGGKPALRAHAQEICTVGRVPSVIYFAGRVEDVDPLMTQLGTQPGCAGKPLAILTGDDLSKADFAGGGQSLAPKVTLYHAALAELQTAATRTGFYLDAAKYLPGLKDHRLRFDSPALASGQTALAHDATRALFWAATRDDRPQSRASTWVNLRNVKIEGMATGTIDFTRAPLYGDRAGHSIVLKEVRRARDGSSTTRVVCSRTAGDTDRLTEKECRIG</sequence>
<keyword evidence="2" id="KW-1133">Transmembrane helix</keyword>
<proteinExistence type="predicted"/>
<evidence type="ECO:0000256" key="1">
    <source>
        <dbReference type="SAM" id="MobiDB-lite"/>
    </source>
</evidence>
<dbReference type="SUPFAM" id="SSF53822">
    <property type="entry name" value="Periplasmic binding protein-like I"/>
    <property type="match status" value="1"/>
</dbReference>
<feature type="region of interest" description="Disordered" evidence="1">
    <location>
        <begin position="1"/>
        <end position="25"/>
    </location>
</feature>
<keyword evidence="4" id="KW-1185">Reference proteome</keyword>
<gene>
    <name evidence="3" type="ORF">GCM10023086_48960</name>
</gene>
<feature type="transmembrane region" description="Helical" evidence="2">
    <location>
        <begin position="181"/>
        <end position="202"/>
    </location>
</feature>
<name>A0ABP8GFF5_9ACTN</name>
<keyword evidence="2" id="KW-0812">Transmembrane</keyword>
<keyword evidence="2" id="KW-0472">Membrane</keyword>
<reference evidence="4" key="1">
    <citation type="journal article" date="2019" name="Int. J. Syst. Evol. Microbiol.">
        <title>The Global Catalogue of Microorganisms (GCM) 10K type strain sequencing project: providing services to taxonomists for standard genome sequencing and annotation.</title>
        <authorList>
            <consortium name="The Broad Institute Genomics Platform"/>
            <consortium name="The Broad Institute Genome Sequencing Center for Infectious Disease"/>
            <person name="Wu L."/>
            <person name="Ma J."/>
        </authorList>
    </citation>
    <scope>NUCLEOTIDE SEQUENCE [LARGE SCALE GENOMIC DNA]</scope>
    <source>
        <strain evidence="4">JCM 31290</strain>
    </source>
</reference>
<dbReference type="EMBL" id="BAABET010000007">
    <property type="protein sequence ID" value="GAA4323283.1"/>
    <property type="molecule type" value="Genomic_DNA"/>
</dbReference>
<organism evidence="3 4">
    <name type="scientific">Streptomyces venetus</name>
    <dbReference type="NCBI Taxonomy" id="1701086"/>
    <lineage>
        <taxon>Bacteria</taxon>
        <taxon>Bacillati</taxon>
        <taxon>Actinomycetota</taxon>
        <taxon>Actinomycetes</taxon>
        <taxon>Kitasatosporales</taxon>
        <taxon>Streptomycetaceae</taxon>
        <taxon>Streptomyces</taxon>
    </lineage>
</organism>
<evidence type="ECO:0000313" key="4">
    <source>
        <dbReference type="Proteomes" id="UP001501115"/>
    </source>
</evidence>